<evidence type="ECO:0000256" key="1">
    <source>
        <dbReference type="SAM" id="MobiDB-lite"/>
    </source>
</evidence>
<keyword evidence="3" id="KW-1185">Reference proteome</keyword>
<dbReference type="Proteomes" id="UP001249851">
    <property type="component" value="Unassembled WGS sequence"/>
</dbReference>
<reference evidence="2" key="1">
    <citation type="journal article" date="2023" name="G3 (Bethesda)">
        <title>Whole genome assembly and annotation of the endangered Caribbean coral Acropora cervicornis.</title>
        <authorList>
            <person name="Selwyn J.D."/>
            <person name="Vollmer S.V."/>
        </authorList>
    </citation>
    <scope>NUCLEOTIDE SEQUENCE</scope>
    <source>
        <strain evidence="2">K2</strain>
    </source>
</reference>
<proteinExistence type="predicted"/>
<name>A0AAD9QAE9_ACRCE</name>
<accession>A0AAD9QAE9</accession>
<dbReference type="EMBL" id="JARQWQ010000048">
    <property type="protein sequence ID" value="KAK2557610.1"/>
    <property type="molecule type" value="Genomic_DNA"/>
</dbReference>
<comment type="caution">
    <text evidence="2">The sequence shown here is derived from an EMBL/GenBank/DDBJ whole genome shotgun (WGS) entry which is preliminary data.</text>
</comment>
<feature type="compositionally biased region" description="Basic and acidic residues" evidence="1">
    <location>
        <begin position="72"/>
        <end position="88"/>
    </location>
</feature>
<feature type="region of interest" description="Disordered" evidence="1">
    <location>
        <begin position="41"/>
        <end position="88"/>
    </location>
</feature>
<feature type="compositionally biased region" description="Basic and acidic residues" evidence="1">
    <location>
        <begin position="43"/>
        <end position="56"/>
    </location>
</feature>
<dbReference type="AlphaFoldDB" id="A0AAD9QAE9"/>
<reference evidence="2" key="2">
    <citation type="journal article" date="2023" name="Science">
        <title>Genomic signatures of disease resistance in endangered staghorn corals.</title>
        <authorList>
            <person name="Vollmer S.V."/>
            <person name="Selwyn J.D."/>
            <person name="Despard B.A."/>
            <person name="Roesel C.L."/>
        </authorList>
    </citation>
    <scope>NUCLEOTIDE SEQUENCE</scope>
    <source>
        <strain evidence="2">K2</strain>
    </source>
</reference>
<protein>
    <submittedName>
        <fullName evidence="2">Uncharacterized protein</fullName>
    </submittedName>
</protein>
<evidence type="ECO:0000313" key="3">
    <source>
        <dbReference type="Proteomes" id="UP001249851"/>
    </source>
</evidence>
<sequence length="88" mass="9911">MRPTKVIPKARDLSPVIQPHVLDVTPLTLPVEDPQACYPLADRPIENRQPRSKKDNIAASDGPGQSLSANRPRREIKPPIRFKDHVMK</sequence>
<organism evidence="2 3">
    <name type="scientific">Acropora cervicornis</name>
    <name type="common">Staghorn coral</name>
    <dbReference type="NCBI Taxonomy" id="6130"/>
    <lineage>
        <taxon>Eukaryota</taxon>
        <taxon>Metazoa</taxon>
        <taxon>Cnidaria</taxon>
        <taxon>Anthozoa</taxon>
        <taxon>Hexacorallia</taxon>
        <taxon>Scleractinia</taxon>
        <taxon>Astrocoeniina</taxon>
        <taxon>Acroporidae</taxon>
        <taxon>Acropora</taxon>
    </lineage>
</organism>
<gene>
    <name evidence="2" type="ORF">P5673_019964</name>
</gene>
<evidence type="ECO:0000313" key="2">
    <source>
        <dbReference type="EMBL" id="KAK2557610.1"/>
    </source>
</evidence>